<accession>A0A4S8MFU1</accession>
<organism evidence="2 3">
    <name type="scientific">Dendrothele bispora (strain CBS 962.96)</name>
    <dbReference type="NCBI Taxonomy" id="1314807"/>
    <lineage>
        <taxon>Eukaryota</taxon>
        <taxon>Fungi</taxon>
        <taxon>Dikarya</taxon>
        <taxon>Basidiomycota</taxon>
        <taxon>Agaricomycotina</taxon>
        <taxon>Agaricomycetes</taxon>
        <taxon>Agaricomycetidae</taxon>
        <taxon>Agaricales</taxon>
        <taxon>Agaricales incertae sedis</taxon>
        <taxon>Dendrothele</taxon>
    </lineage>
</organism>
<gene>
    <name evidence="2" type="ORF">K435DRAFT_793284</name>
</gene>
<name>A0A4S8MFU1_DENBC</name>
<feature type="region of interest" description="Disordered" evidence="1">
    <location>
        <begin position="1"/>
        <end position="42"/>
    </location>
</feature>
<feature type="compositionally biased region" description="Basic and acidic residues" evidence="1">
    <location>
        <begin position="14"/>
        <end position="24"/>
    </location>
</feature>
<feature type="compositionally biased region" description="Polar residues" evidence="1">
    <location>
        <begin position="1"/>
        <end position="13"/>
    </location>
</feature>
<evidence type="ECO:0000256" key="1">
    <source>
        <dbReference type="SAM" id="MobiDB-lite"/>
    </source>
</evidence>
<dbReference type="AlphaFoldDB" id="A0A4S8MFU1"/>
<dbReference type="EMBL" id="ML179089">
    <property type="protein sequence ID" value="THV01477.1"/>
    <property type="molecule type" value="Genomic_DNA"/>
</dbReference>
<proteinExistence type="predicted"/>
<dbReference type="OrthoDB" id="2803783at2759"/>
<evidence type="ECO:0000313" key="2">
    <source>
        <dbReference type="EMBL" id="THV01477.1"/>
    </source>
</evidence>
<dbReference type="Proteomes" id="UP000297245">
    <property type="component" value="Unassembled WGS sequence"/>
</dbReference>
<sequence>MKGETANDSSSLLRHSEDSGKDEVPAPENIQDVTMGPEEDEILDPCDKESEVLRNVQVGPTKTHRVIYPLDALTSEEAQKWFPQAFAYLDVELGPEYMDFLVTWIDFERLHNWEKNGGRLEKAGRPKELTTWISEGRYLPCCKGPDVTGGFVEHFPDDMCSWWTFLQSSSSVEGGASIEQWSRLDKHGINGWFSIIAAMKWWGEGLKGTSGDSLRNGTERWLAMVKVMTTALKSLKK</sequence>
<evidence type="ECO:0000313" key="3">
    <source>
        <dbReference type="Proteomes" id="UP000297245"/>
    </source>
</evidence>
<protein>
    <submittedName>
        <fullName evidence="2">Uncharacterized protein</fullName>
    </submittedName>
</protein>
<reference evidence="2 3" key="1">
    <citation type="journal article" date="2019" name="Nat. Ecol. Evol.">
        <title>Megaphylogeny resolves global patterns of mushroom evolution.</title>
        <authorList>
            <person name="Varga T."/>
            <person name="Krizsan K."/>
            <person name="Foldi C."/>
            <person name="Dima B."/>
            <person name="Sanchez-Garcia M."/>
            <person name="Sanchez-Ramirez S."/>
            <person name="Szollosi G.J."/>
            <person name="Szarkandi J.G."/>
            <person name="Papp V."/>
            <person name="Albert L."/>
            <person name="Andreopoulos W."/>
            <person name="Angelini C."/>
            <person name="Antonin V."/>
            <person name="Barry K.W."/>
            <person name="Bougher N.L."/>
            <person name="Buchanan P."/>
            <person name="Buyck B."/>
            <person name="Bense V."/>
            <person name="Catcheside P."/>
            <person name="Chovatia M."/>
            <person name="Cooper J."/>
            <person name="Damon W."/>
            <person name="Desjardin D."/>
            <person name="Finy P."/>
            <person name="Geml J."/>
            <person name="Haridas S."/>
            <person name="Hughes K."/>
            <person name="Justo A."/>
            <person name="Karasinski D."/>
            <person name="Kautmanova I."/>
            <person name="Kiss B."/>
            <person name="Kocsube S."/>
            <person name="Kotiranta H."/>
            <person name="LaButti K.M."/>
            <person name="Lechner B.E."/>
            <person name="Liimatainen K."/>
            <person name="Lipzen A."/>
            <person name="Lukacs Z."/>
            <person name="Mihaltcheva S."/>
            <person name="Morgado L.N."/>
            <person name="Niskanen T."/>
            <person name="Noordeloos M.E."/>
            <person name="Ohm R.A."/>
            <person name="Ortiz-Santana B."/>
            <person name="Ovrebo C."/>
            <person name="Racz N."/>
            <person name="Riley R."/>
            <person name="Savchenko A."/>
            <person name="Shiryaev A."/>
            <person name="Soop K."/>
            <person name="Spirin V."/>
            <person name="Szebenyi C."/>
            <person name="Tomsovsky M."/>
            <person name="Tulloss R.E."/>
            <person name="Uehling J."/>
            <person name="Grigoriev I.V."/>
            <person name="Vagvolgyi C."/>
            <person name="Papp T."/>
            <person name="Martin F.M."/>
            <person name="Miettinen O."/>
            <person name="Hibbett D.S."/>
            <person name="Nagy L.G."/>
        </authorList>
    </citation>
    <scope>NUCLEOTIDE SEQUENCE [LARGE SCALE GENOMIC DNA]</scope>
    <source>
        <strain evidence="2 3">CBS 962.96</strain>
    </source>
</reference>
<keyword evidence="3" id="KW-1185">Reference proteome</keyword>